<gene>
    <name evidence="2" type="ORF">GCM10007167_24830</name>
</gene>
<evidence type="ECO:0008006" key="4">
    <source>
        <dbReference type="Google" id="ProtNLM"/>
    </source>
</evidence>
<evidence type="ECO:0000313" key="2">
    <source>
        <dbReference type="EMBL" id="GHE42013.1"/>
    </source>
</evidence>
<protein>
    <recommendedName>
        <fullName evidence="4">Sel1 repeat family protein</fullName>
    </recommendedName>
</protein>
<keyword evidence="3" id="KW-1185">Reference proteome</keyword>
<dbReference type="Proteomes" id="UP000636453">
    <property type="component" value="Unassembled WGS sequence"/>
</dbReference>
<dbReference type="OrthoDB" id="6028407at2"/>
<dbReference type="EMBL" id="BNCF01000017">
    <property type="protein sequence ID" value="GHE42013.1"/>
    <property type="molecule type" value="Genomic_DNA"/>
</dbReference>
<evidence type="ECO:0000313" key="3">
    <source>
        <dbReference type="Proteomes" id="UP000636453"/>
    </source>
</evidence>
<reference evidence="2" key="1">
    <citation type="journal article" date="2014" name="Int. J. Syst. Evol. Microbiol.">
        <title>Complete genome sequence of Corynebacterium casei LMG S-19264T (=DSM 44701T), isolated from a smear-ripened cheese.</title>
        <authorList>
            <consortium name="US DOE Joint Genome Institute (JGI-PGF)"/>
            <person name="Walter F."/>
            <person name="Albersmeier A."/>
            <person name="Kalinowski J."/>
            <person name="Ruckert C."/>
        </authorList>
    </citation>
    <scope>NUCLEOTIDE SEQUENCE</scope>
    <source>
        <strain evidence="2">KCTC 32020</strain>
    </source>
</reference>
<comment type="caution">
    <text evidence="2">The sequence shown here is derived from an EMBL/GenBank/DDBJ whole genome shotgun (WGS) entry which is preliminary data.</text>
</comment>
<dbReference type="RefSeq" id="WP_146474156.1">
    <property type="nucleotide sequence ID" value="NZ_BNCF01000017.1"/>
</dbReference>
<sequence>MNRALALALATLALVLAVAVPLAWRGEAPSTAACGSTPCPRRAAATAPPDARPRREFGPLPQGPFPRTRARLEQRALQGDDAAAFRLGEIHLTCPGWTPMPDGVFDQALARLLAHRPDAKLDGLPLADPRTLDWVLQEKRRIDALCEGTAGMPPTARAQGERWIALAAGRGSAEARLAYADMAFREFADAAEMLERADEVARRRDRALAWLNALERAGDARVLAARAKAHRWGVLPRDRVRALAYWLAYRATAAGRALPPATADAYDAQYRKGLDEAGLRRAQALARDIGIAFGRRTTR</sequence>
<organism evidence="2 3">
    <name type="scientific">Vulcaniibacterium thermophilum</name>
    <dbReference type="NCBI Taxonomy" id="1169913"/>
    <lineage>
        <taxon>Bacteria</taxon>
        <taxon>Pseudomonadati</taxon>
        <taxon>Pseudomonadota</taxon>
        <taxon>Gammaproteobacteria</taxon>
        <taxon>Lysobacterales</taxon>
        <taxon>Lysobacteraceae</taxon>
        <taxon>Vulcaniibacterium</taxon>
    </lineage>
</organism>
<reference evidence="2" key="2">
    <citation type="submission" date="2020-09" db="EMBL/GenBank/DDBJ databases">
        <authorList>
            <person name="Sun Q."/>
            <person name="Kim S."/>
        </authorList>
    </citation>
    <scope>NUCLEOTIDE SEQUENCE</scope>
    <source>
        <strain evidence="2">KCTC 32020</strain>
    </source>
</reference>
<evidence type="ECO:0000256" key="1">
    <source>
        <dbReference type="SAM" id="MobiDB-lite"/>
    </source>
</evidence>
<name>A0A918ZA97_9GAMM</name>
<feature type="region of interest" description="Disordered" evidence="1">
    <location>
        <begin position="30"/>
        <end position="66"/>
    </location>
</feature>
<dbReference type="AlphaFoldDB" id="A0A918ZA97"/>
<feature type="compositionally biased region" description="Low complexity" evidence="1">
    <location>
        <begin position="38"/>
        <end position="49"/>
    </location>
</feature>
<proteinExistence type="predicted"/>
<accession>A0A918ZA97</accession>